<proteinExistence type="predicted"/>
<dbReference type="PROSITE" id="PS00636">
    <property type="entry name" value="DNAJ_1"/>
    <property type="match status" value="1"/>
</dbReference>
<evidence type="ECO:0000313" key="6">
    <source>
        <dbReference type="Proteomes" id="UP000001307"/>
    </source>
</evidence>
<evidence type="ECO:0000256" key="2">
    <source>
        <dbReference type="SAM" id="MobiDB-lite"/>
    </source>
</evidence>
<dbReference type="PROSITE" id="PS50076">
    <property type="entry name" value="DNAJ_2"/>
    <property type="match status" value="1"/>
</dbReference>
<dbReference type="PANTHER" id="PTHR43096">
    <property type="entry name" value="DNAJ HOMOLOG 1, MITOCHONDRIAL-RELATED"/>
    <property type="match status" value="1"/>
</dbReference>
<feature type="region of interest" description="Disordered" evidence="2">
    <location>
        <begin position="301"/>
        <end position="332"/>
    </location>
</feature>
<evidence type="ECO:0000259" key="3">
    <source>
        <dbReference type="PROSITE" id="PS50076"/>
    </source>
</evidence>
<evidence type="ECO:0000313" key="5">
    <source>
        <dbReference type="EMBL" id="CBY37902.1"/>
    </source>
</evidence>
<keyword evidence="1" id="KW-0143">Chaperone</keyword>
<dbReference type="Pfam" id="PF00226">
    <property type="entry name" value="DnaJ"/>
    <property type="match status" value="1"/>
</dbReference>
<dbReference type="OrthoDB" id="552049at2759"/>
<dbReference type="GO" id="GO:0005737">
    <property type="term" value="C:cytoplasm"/>
    <property type="evidence" value="ECO:0007669"/>
    <property type="project" value="TreeGrafter"/>
</dbReference>
<dbReference type="InterPro" id="IPR001623">
    <property type="entry name" value="DnaJ_domain"/>
</dbReference>
<evidence type="ECO:0000313" key="4">
    <source>
        <dbReference type="EMBL" id="CBY20417.1"/>
    </source>
</evidence>
<sequence>MRALGWAKQTVGIWKLSVRRTHYKTLGIEQSAEKREIKKAYLQAAKVHHPDANPDDPKAAERFQKIQAAYEVLSDTSKKSDYDNELRPKTGTAKGYYNDDGFGYDEASPRAEEWSQFDKDFGFSGFNFANDRSAGSRRRPNTGAYDPWEQYIKNQQTRSFYHAAMDAEYGDPNANYNNYFNDDDVFDEFYFDEYPNENYQRYSYKNFDQWENQRQKYESIFNQKYGFNKKKSNKSKKNFDDLEDEYYQQKQRYWESQTHSGDEFGNRDWRGPYYEEFDNERYGFYDQVQYEEWEEWIKSQPKFKDKPKKAKPKTRKKPKEKSESLKNAQRVHAELDEFGQANIDMDGKRFKIAVQKDGSIVMEDLDNKNPFKGTTKKKKKKRK</sequence>
<evidence type="ECO:0000256" key="1">
    <source>
        <dbReference type="ARBA" id="ARBA00023186"/>
    </source>
</evidence>
<dbReference type="Proteomes" id="UP000001307">
    <property type="component" value="Unassembled WGS sequence"/>
</dbReference>
<dbReference type="InParanoid" id="E4WRN5"/>
<accession>E4WRN5</accession>
<name>E4WRN5_OIKDI</name>
<feature type="compositionally biased region" description="Basic residues" evidence="2">
    <location>
        <begin position="374"/>
        <end position="383"/>
    </location>
</feature>
<feature type="domain" description="J" evidence="3">
    <location>
        <begin position="21"/>
        <end position="86"/>
    </location>
</feature>
<gene>
    <name evidence="4" type="ORF">GSOID_T00000412001</name>
    <name evidence="5" type="ORF">GSOID_T00031396001</name>
</gene>
<feature type="compositionally biased region" description="Basic residues" evidence="2">
    <location>
        <begin position="305"/>
        <end position="319"/>
    </location>
</feature>
<dbReference type="AlphaFoldDB" id="E4WRN5"/>
<dbReference type="SMART" id="SM00271">
    <property type="entry name" value="DnaJ"/>
    <property type="match status" value="1"/>
</dbReference>
<dbReference type="EMBL" id="FN655084">
    <property type="protein sequence ID" value="CBY37902.1"/>
    <property type="molecule type" value="Genomic_DNA"/>
</dbReference>
<dbReference type="PANTHER" id="PTHR43096:SF52">
    <property type="entry name" value="DNAJ HOMOLOG 1, MITOCHONDRIAL-RELATED"/>
    <property type="match status" value="1"/>
</dbReference>
<dbReference type="Gene3D" id="1.10.287.110">
    <property type="entry name" value="DnaJ domain"/>
    <property type="match status" value="1"/>
</dbReference>
<keyword evidence="6" id="KW-1185">Reference proteome</keyword>
<dbReference type="Proteomes" id="UP000011014">
    <property type="component" value="Unassembled WGS sequence"/>
</dbReference>
<protein>
    <recommendedName>
        <fullName evidence="3">J domain-containing protein</fullName>
    </recommendedName>
</protein>
<feature type="region of interest" description="Disordered" evidence="2">
    <location>
        <begin position="359"/>
        <end position="383"/>
    </location>
</feature>
<dbReference type="PRINTS" id="PR00625">
    <property type="entry name" value="JDOMAIN"/>
</dbReference>
<dbReference type="CDD" id="cd06257">
    <property type="entry name" value="DnaJ"/>
    <property type="match status" value="1"/>
</dbReference>
<dbReference type="EMBL" id="FN653015">
    <property type="protein sequence ID" value="CBY20417.1"/>
    <property type="molecule type" value="Genomic_DNA"/>
</dbReference>
<dbReference type="InterPro" id="IPR018253">
    <property type="entry name" value="DnaJ_domain_CS"/>
</dbReference>
<dbReference type="SUPFAM" id="SSF46565">
    <property type="entry name" value="Chaperone J-domain"/>
    <property type="match status" value="1"/>
</dbReference>
<organism evidence="4">
    <name type="scientific">Oikopleura dioica</name>
    <name type="common">Tunicate</name>
    <dbReference type="NCBI Taxonomy" id="34765"/>
    <lineage>
        <taxon>Eukaryota</taxon>
        <taxon>Metazoa</taxon>
        <taxon>Chordata</taxon>
        <taxon>Tunicata</taxon>
        <taxon>Appendicularia</taxon>
        <taxon>Copelata</taxon>
        <taxon>Oikopleuridae</taxon>
        <taxon>Oikopleura</taxon>
    </lineage>
</organism>
<dbReference type="GO" id="GO:0042026">
    <property type="term" value="P:protein refolding"/>
    <property type="evidence" value="ECO:0007669"/>
    <property type="project" value="TreeGrafter"/>
</dbReference>
<reference evidence="4" key="1">
    <citation type="journal article" date="2010" name="Science">
        <title>Plasticity of animal genome architecture unmasked by rapid evolution of a pelagic tunicate.</title>
        <authorList>
            <person name="Denoeud F."/>
            <person name="Henriet S."/>
            <person name="Mungpakdee S."/>
            <person name="Aury J.M."/>
            <person name="Da Silva C."/>
            <person name="Brinkmann H."/>
            <person name="Mikhaleva J."/>
            <person name="Olsen L.C."/>
            <person name="Jubin C."/>
            <person name="Canestro C."/>
            <person name="Bouquet J.M."/>
            <person name="Danks G."/>
            <person name="Poulain J."/>
            <person name="Campsteijn C."/>
            <person name="Adamski M."/>
            <person name="Cross I."/>
            <person name="Yadetie F."/>
            <person name="Muffato M."/>
            <person name="Louis A."/>
            <person name="Butcher S."/>
            <person name="Tsagkogeorga G."/>
            <person name="Konrad A."/>
            <person name="Singh S."/>
            <person name="Jensen M.F."/>
            <person name="Cong E.H."/>
            <person name="Eikeseth-Otteraa H."/>
            <person name="Noel B."/>
            <person name="Anthouard V."/>
            <person name="Porcel B.M."/>
            <person name="Kachouri-Lafond R."/>
            <person name="Nishino A."/>
            <person name="Ugolini M."/>
            <person name="Chourrout P."/>
            <person name="Nishida H."/>
            <person name="Aasland R."/>
            <person name="Huzurbazar S."/>
            <person name="Westhof E."/>
            <person name="Delsuc F."/>
            <person name="Lehrach H."/>
            <person name="Reinhardt R."/>
            <person name="Weissenbach J."/>
            <person name="Roy S.W."/>
            <person name="Artiguenave F."/>
            <person name="Postlethwait J.H."/>
            <person name="Manak J.R."/>
            <person name="Thompson E.M."/>
            <person name="Jaillon O."/>
            <person name="Du Pasquier L."/>
            <person name="Boudinot P."/>
            <person name="Liberles D.A."/>
            <person name="Volff J.N."/>
            <person name="Philippe H."/>
            <person name="Lenhard B."/>
            <person name="Roest Crollius H."/>
            <person name="Wincker P."/>
            <person name="Chourrout D."/>
        </authorList>
    </citation>
    <scope>NUCLEOTIDE SEQUENCE [LARGE SCALE GENOMIC DNA]</scope>
</reference>
<dbReference type="InterPro" id="IPR036869">
    <property type="entry name" value="J_dom_sf"/>
</dbReference>
<dbReference type="GO" id="GO:0051082">
    <property type="term" value="F:unfolded protein binding"/>
    <property type="evidence" value="ECO:0007669"/>
    <property type="project" value="TreeGrafter"/>
</dbReference>